<dbReference type="Proteomes" id="UP000694925">
    <property type="component" value="Unplaced"/>
</dbReference>
<reference evidence="14" key="1">
    <citation type="submission" date="2025-08" db="UniProtKB">
        <authorList>
            <consortium name="RefSeq"/>
        </authorList>
    </citation>
    <scope>IDENTIFICATION</scope>
    <source>
        <tissue evidence="14">Whole body</tissue>
    </source>
</reference>
<name>A0AAJ7RX41_9HYME</name>
<feature type="compositionally biased region" description="Basic and acidic residues" evidence="12">
    <location>
        <begin position="666"/>
        <end position="685"/>
    </location>
</feature>
<feature type="compositionally biased region" description="Basic and acidic residues" evidence="12">
    <location>
        <begin position="539"/>
        <end position="567"/>
    </location>
</feature>
<feature type="region of interest" description="Disordered" evidence="12">
    <location>
        <begin position="724"/>
        <end position="751"/>
    </location>
</feature>
<keyword evidence="11" id="KW-0966">Cell projection</keyword>
<feature type="compositionally biased region" description="Basic residues" evidence="12">
    <location>
        <begin position="568"/>
        <end position="582"/>
    </location>
</feature>
<dbReference type="SUPFAM" id="SSF50978">
    <property type="entry name" value="WD40 repeat-like"/>
    <property type="match status" value="1"/>
</dbReference>
<dbReference type="GO" id="GO:0036158">
    <property type="term" value="P:outer dynein arm assembly"/>
    <property type="evidence" value="ECO:0007669"/>
    <property type="project" value="TreeGrafter"/>
</dbReference>
<keyword evidence="10" id="KW-0206">Cytoskeleton</keyword>
<evidence type="ECO:0000256" key="5">
    <source>
        <dbReference type="ARBA" id="ARBA00022701"/>
    </source>
</evidence>
<gene>
    <name evidence="14" type="primary">LOC108621911</name>
</gene>
<dbReference type="InterPro" id="IPR050687">
    <property type="entry name" value="Dynein_IC"/>
</dbReference>
<proteinExistence type="inferred from homology"/>
<dbReference type="InterPro" id="IPR015943">
    <property type="entry name" value="WD40/YVTN_repeat-like_dom_sf"/>
</dbReference>
<evidence type="ECO:0000256" key="6">
    <source>
        <dbReference type="ARBA" id="ARBA00022737"/>
    </source>
</evidence>
<dbReference type="RefSeq" id="XP_026666893.1">
    <property type="nucleotide sequence ID" value="XM_026811092.1"/>
</dbReference>
<keyword evidence="5" id="KW-0493">Microtubule</keyword>
<evidence type="ECO:0000313" key="13">
    <source>
        <dbReference type="Proteomes" id="UP000694925"/>
    </source>
</evidence>
<evidence type="ECO:0000256" key="7">
    <source>
        <dbReference type="ARBA" id="ARBA00023017"/>
    </source>
</evidence>
<dbReference type="Gene3D" id="2.130.10.10">
    <property type="entry name" value="YVTN repeat-like/Quinoprotein amine dehydrogenase"/>
    <property type="match status" value="2"/>
</dbReference>
<keyword evidence="4" id="KW-0853">WD repeat</keyword>
<evidence type="ECO:0000313" key="14">
    <source>
        <dbReference type="RefSeq" id="XP_026666893.1"/>
    </source>
</evidence>
<dbReference type="GO" id="GO:0045503">
    <property type="term" value="F:dynein light chain binding"/>
    <property type="evidence" value="ECO:0007669"/>
    <property type="project" value="TreeGrafter"/>
</dbReference>
<keyword evidence="6" id="KW-0677">Repeat</keyword>
<accession>A0AAJ7RX41</accession>
<protein>
    <submittedName>
        <fullName evidence="14">Dynein intermediate chain 3, ciliary-like</fullName>
    </submittedName>
</protein>
<evidence type="ECO:0000256" key="9">
    <source>
        <dbReference type="ARBA" id="ARBA00023175"/>
    </source>
</evidence>
<feature type="compositionally biased region" description="Basic and acidic residues" evidence="12">
    <location>
        <begin position="626"/>
        <end position="645"/>
    </location>
</feature>
<evidence type="ECO:0000256" key="1">
    <source>
        <dbReference type="ARBA" id="ARBA00004430"/>
    </source>
</evidence>
<sequence length="949" mass="109792">MLTQYAYIKPRYQFGKQCIFSDAFVAIEDIYPNPEFPQDYVLKAHCHRGTSMQKQYALHEVQTERKITTSTGIMHSEGGWPREINPKDAELVQRFRRRMEKDDNWPIIMRGLLPTVERYVLQNNAVNIYQNFFDDLIPTHMGKHYNLRVTNLYEDPETKIRPVRHLSWSPNQAQRLAVAYGFMEFEEHPNDVSPYSYVWDIGNPNKALLKLKSSSPLMTIEYNTRDPVLLVSGLTSGQVCCWDIRASDEPVHISHPYVSHKHPAIQTLWIPSKSNTDFFSSSTDGTVLWWDVRFMKKPTETLVMDLEHPERADAFRGAGVTALQYEPTMSSKFLAGTENGLVVNVNRRTLNPLEKLALRFHCYTGPVVAIDRNPLYTKNFLTIGDWSAKIWADDTKEGCFLTTSEKNIDLSGGCWSKSRCSVFFVINRDGLLEAYDILAGMKNPLTTIRICRDSLTAIKSHEHGEFLAVGSDNGNVYLLECSDDFSSFSKDDRAALSNYLERCSRYEKAIDTRLKEIRLMQTTDVQVSFSRAVKSKRKEARDKKQARDKESKDLRSKEKSLEKERRDSRKRSGRIPRQKGKVSAKMSSPELLEAEAFYFKKIEEEATKYTEIDPVDLEAAEAILKERTATKPVEEESEHEKDDAKKRKSTKRIRTRYRPPTKAILKSRETIEEKAKDDDDVDSRRRRDSRGRGKKILKKTCPPTVVCKPEICCLDLEEKRRTQLKKKAKENEREAMAEMKADDEEKEQETLARSKSFVVDNKSFRQLSDYIAQIPQPPRAVRRRILEAKDAPPRILRKELSLAKKEMRAWQESATARTLTTWANEEKLEARIPKKIEIVVDAEHDSEKSTALLDDVQRDAKKLDARPVFAKKRARIRKAKKPVLTEEDIERIKEEKQKKLWRKLKQKVKRFDEQHKEQKVSYPRISAAFVRTSSDELVTDNSKNEVSAD</sequence>
<organism evidence="13 14">
    <name type="scientific">Ceratina calcarata</name>
    <dbReference type="NCBI Taxonomy" id="156304"/>
    <lineage>
        <taxon>Eukaryota</taxon>
        <taxon>Metazoa</taxon>
        <taxon>Ecdysozoa</taxon>
        <taxon>Arthropoda</taxon>
        <taxon>Hexapoda</taxon>
        <taxon>Insecta</taxon>
        <taxon>Pterygota</taxon>
        <taxon>Neoptera</taxon>
        <taxon>Endopterygota</taxon>
        <taxon>Hymenoptera</taxon>
        <taxon>Apocrita</taxon>
        <taxon>Aculeata</taxon>
        <taxon>Apoidea</taxon>
        <taxon>Anthophila</taxon>
        <taxon>Apidae</taxon>
        <taxon>Ceratina</taxon>
        <taxon>Zadontomerus</taxon>
    </lineage>
</organism>
<dbReference type="PANTHER" id="PTHR12442">
    <property type="entry name" value="DYNEIN INTERMEDIATE CHAIN"/>
    <property type="match status" value="1"/>
</dbReference>
<dbReference type="AlphaFoldDB" id="A0AAJ7RX41"/>
<dbReference type="KEGG" id="ccal:108621911"/>
<evidence type="ECO:0000256" key="3">
    <source>
        <dbReference type="ARBA" id="ARBA00022490"/>
    </source>
</evidence>
<keyword evidence="9" id="KW-0505">Motor protein</keyword>
<feature type="compositionally biased region" description="Basic residues" evidence="12">
    <location>
        <begin position="646"/>
        <end position="659"/>
    </location>
</feature>
<evidence type="ECO:0000256" key="4">
    <source>
        <dbReference type="ARBA" id="ARBA00022574"/>
    </source>
</evidence>
<keyword evidence="7" id="KW-0243">Dynein</keyword>
<evidence type="ECO:0000256" key="2">
    <source>
        <dbReference type="ARBA" id="ARBA00011059"/>
    </source>
</evidence>
<dbReference type="InterPro" id="IPR001680">
    <property type="entry name" value="WD40_rpt"/>
</dbReference>
<feature type="compositionally biased region" description="Basic residues" evidence="12">
    <location>
        <begin position="686"/>
        <end position="698"/>
    </location>
</feature>
<keyword evidence="3" id="KW-0963">Cytoplasm</keyword>
<dbReference type="SMART" id="SM00320">
    <property type="entry name" value="WD40"/>
    <property type="match status" value="4"/>
</dbReference>
<feature type="region of interest" description="Disordered" evidence="12">
    <location>
        <begin position="536"/>
        <end position="587"/>
    </location>
</feature>
<dbReference type="GO" id="GO:0045504">
    <property type="term" value="F:dynein heavy chain binding"/>
    <property type="evidence" value="ECO:0007669"/>
    <property type="project" value="TreeGrafter"/>
</dbReference>
<comment type="subcellular location">
    <subcellularLocation>
        <location evidence="1">Cytoplasm</location>
        <location evidence="1">Cytoskeleton</location>
        <location evidence="1">Cilium axoneme</location>
    </subcellularLocation>
</comment>
<evidence type="ECO:0000256" key="11">
    <source>
        <dbReference type="ARBA" id="ARBA00023273"/>
    </source>
</evidence>
<keyword evidence="8" id="KW-0969">Cilium</keyword>
<dbReference type="InterPro" id="IPR036322">
    <property type="entry name" value="WD40_repeat_dom_sf"/>
</dbReference>
<dbReference type="PANTHER" id="PTHR12442:SF7">
    <property type="entry name" value="DYNEIN AXONEMAL INTERMEDIATE CHAIN 2"/>
    <property type="match status" value="1"/>
</dbReference>
<evidence type="ECO:0000256" key="8">
    <source>
        <dbReference type="ARBA" id="ARBA00023069"/>
    </source>
</evidence>
<dbReference type="GO" id="GO:0005874">
    <property type="term" value="C:microtubule"/>
    <property type="evidence" value="ECO:0007669"/>
    <property type="project" value="UniProtKB-KW"/>
</dbReference>
<feature type="compositionally biased region" description="Basic and acidic residues" evidence="12">
    <location>
        <begin position="729"/>
        <end position="740"/>
    </location>
</feature>
<dbReference type="GO" id="GO:0036157">
    <property type="term" value="C:outer dynein arm"/>
    <property type="evidence" value="ECO:0007669"/>
    <property type="project" value="TreeGrafter"/>
</dbReference>
<evidence type="ECO:0000256" key="12">
    <source>
        <dbReference type="SAM" id="MobiDB-lite"/>
    </source>
</evidence>
<dbReference type="GeneID" id="108621911"/>
<dbReference type="GO" id="GO:0003341">
    <property type="term" value="P:cilium movement"/>
    <property type="evidence" value="ECO:0007669"/>
    <property type="project" value="TreeGrafter"/>
</dbReference>
<feature type="region of interest" description="Disordered" evidence="12">
    <location>
        <begin position="626"/>
        <end position="699"/>
    </location>
</feature>
<keyword evidence="13" id="KW-1185">Reference proteome</keyword>
<comment type="similarity">
    <text evidence="2">Belongs to the dynein intermediate chain family.</text>
</comment>
<evidence type="ECO:0000256" key="10">
    <source>
        <dbReference type="ARBA" id="ARBA00023212"/>
    </source>
</evidence>